<gene>
    <name evidence="1" type="ORF">HRI_002371800</name>
    <name evidence="2" type="ORF">HRI_002374200</name>
</gene>
<organism evidence="1 3">
    <name type="scientific">Hibiscus trionum</name>
    <name type="common">Flower of an hour</name>
    <dbReference type="NCBI Taxonomy" id="183268"/>
    <lineage>
        <taxon>Eukaryota</taxon>
        <taxon>Viridiplantae</taxon>
        <taxon>Streptophyta</taxon>
        <taxon>Embryophyta</taxon>
        <taxon>Tracheophyta</taxon>
        <taxon>Spermatophyta</taxon>
        <taxon>Magnoliopsida</taxon>
        <taxon>eudicotyledons</taxon>
        <taxon>Gunneridae</taxon>
        <taxon>Pentapetalae</taxon>
        <taxon>rosids</taxon>
        <taxon>malvids</taxon>
        <taxon>Malvales</taxon>
        <taxon>Malvaceae</taxon>
        <taxon>Malvoideae</taxon>
        <taxon>Hibiscus</taxon>
    </lineage>
</organism>
<evidence type="ECO:0000313" key="3">
    <source>
        <dbReference type="Proteomes" id="UP001165190"/>
    </source>
</evidence>
<protein>
    <submittedName>
        <fullName evidence="1">Uncharacterized protein</fullName>
    </submittedName>
</protein>
<keyword evidence="3" id="KW-1185">Reference proteome</keyword>
<dbReference type="EMBL" id="BSYR01000022">
    <property type="protein sequence ID" value="GMI87049.1"/>
    <property type="molecule type" value="Genomic_DNA"/>
</dbReference>
<dbReference type="EMBL" id="BSYR01000022">
    <property type="protein sequence ID" value="GMI87025.1"/>
    <property type="molecule type" value="Genomic_DNA"/>
</dbReference>
<evidence type="ECO:0000313" key="2">
    <source>
        <dbReference type="EMBL" id="GMI87049.1"/>
    </source>
</evidence>
<accession>A0A9W7I3S5</accession>
<name>A0A9W7I3S5_HIBTR</name>
<reference evidence="1" key="1">
    <citation type="submission" date="2023-05" db="EMBL/GenBank/DDBJ databases">
        <title>Genome and transcriptome analyses reveal genes involved in the formation of fine ridges on petal epidermal cells in Hibiscus trionum.</title>
        <authorList>
            <person name="Koshimizu S."/>
            <person name="Masuda S."/>
            <person name="Ishii T."/>
            <person name="Shirasu K."/>
            <person name="Hoshino A."/>
            <person name="Arita M."/>
        </authorList>
    </citation>
    <scope>NUCLEOTIDE SEQUENCE</scope>
    <source>
        <strain evidence="1">Hamamatsu line</strain>
    </source>
</reference>
<dbReference type="AlphaFoldDB" id="A0A9W7I3S5"/>
<dbReference type="PANTHER" id="PTHR33103:SF110">
    <property type="entry name" value="DUF674 FAMILY PROTEIN"/>
    <property type="match status" value="1"/>
</dbReference>
<sequence length="104" mass="11268">MNTTSTYVNPPNKVSTTSSAANEGGYVRGVVTYTILDDLKLNLMSSISSITMLNKFNVKRVDALQEKVVIVGMNEVLLLKASLQSKTVLTDVFLAQKAGKKPSM</sequence>
<proteinExistence type="predicted"/>
<evidence type="ECO:0000313" key="1">
    <source>
        <dbReference type="EMBL" id="GMI87025.1"/>
    </source>
</evidence>
<dbReference type="InterPro" id="IPR007750">
    <property type="entry name" value="DUF674"/>
</dbReference>
<dbReference type="Proteomes" id="UP001165190">
    <property type="component" value="Unassembled WGS sequence"/>
</dbReference>
<dbReference type="Pfam" id="PF05056">
    <property type="entry name" value="DUF674"/>
    <property type="match status" value="1"/>
</dbReference>
<dbReference type="PANTHER" id="PTHR33103">
    <property type="entry name" value="OS01G0153900 PROTEIN"/>
    <property type="match status" value="1"/>
</dbReference>
<dbReference type="OrthoDB" id="978710at2759"/>
<comment type="caution">
    <text evidence="1">The sequence shown here is derived from an EMBL/GenBank/DDBJ whole genome shotgun (WGS) entry which is preliminary data.</text>
</comment>